<gene>
    <name evidence="10" type="ORF">PECAL_3P01430</name>
</gene>
<dbReference type="SUPFAM" id="SSF51206">
    <property type="entry name" value="cAMP-binding domain-like"/>
    <property type="match status" value="1"/>
</dbReference>
<evidence type="ECO:0000256" key="3">
    <source>
        <dbReference type="ARBA" id="ARBA00022692"/>
    </source>
</evidence>
<dbReference type="PANTHER" id="PTHR10217">
    <property type="entry name" value="VOLTAGE AND LIGAND GATED POTASSIUM CHANNEL"/>
    <property type="match status" value="1"/>
</dbReference>
<proteinExistence type="predicted"/>
<protein>
    <recommendedName>
        <fullName evidence="9">Cyclic nucleotide-binding domain-containing protein</fullName>
    </recommendedName>
</protein>
<dbReference type="EMBL" id="CAKKNE010000003">
    <property type="protein sequence ID" value="CAH0370267.1"/>
    <property type="molecule type" value="Genomic_DNA"/>
</dbReference>
<comment type="subcellular location">
    <subcellularLocation>
        <location evidence="1">Membrane</location>
        <topology evidence="1">Multi-pass membrane protein</topology>
    </subcellularLocation>
</comment>
<evidence type="ECO:0000256" key="5">
    <source>
        <dbReference type="ARBA" id="ARBA00023065"/>
    </source>
</evidence>
<sequence>MADDADAARKERMADYRVGGRHLVHLGPDVLSRDTMTKERALTPLGEEPAPRESVASPVSQKSPRSSLTSTPRALVKRVSKRLQRMGSRASSLLEVGKQEQDFFDLDDSYLDSRKMDHRTVIRGHYPRREKWYAALDPDGPRRQGWDGLMLALVVYVLFVTPYELAFVAHVKKTSALYICNTIVDVCFWCDVLFQFNTGYYHADQGRWITDRKGIASRYLKLWFWLDMASLLPFGLMVQREDVSILRLIRLIRLFKLLRVAKAPRLLANIQVIATMSYKQKCVWKYLLVLCSMLHLMACAIRMAHDFQRGTKTHYETNSYLRWRVLESRRSSFRGNGALYVDSLDWAVSVMLGNSAYRTTAEGIISILGNLFGVMFVAFLFGDLTNILCNLDPAANEFKQTVDNLNRFAYEQQFPKEVRSALHEYLQQSEGLFRSKFHHSLLNQLSPNLQELIAHFQLGHRVVRAPFVTYARQCTLGLVVGRRLVIRPPRGHQHTYLDDETIDEDDPDDDELYSRAFAKKGRREAVIVRIHPDMQYDVRYLDDATMEERVTHDRISVRDESQRIQKAVSRMEYVTKLLVTQVAKALEMHLFMGGDFVIRKDITLNRAMYIVDSGKVMLLGSDVLKPWGMSFSPEGECFGDRSIAMIVAGHAPRPSWYNARATQISRLLVLDAAQLVEIITAPGFEQFHKFIHRFGVWASFKVAFARAMREGGIARIADEWLAREQAAAAASEEEVPLDLRLDALEQKLDALLARTSSG</sequence>
<evidence type="ECO:0000256" key="8">
    <source>
        <dbReference type="SAM" id="Phobius"/>
    </source>
</evidence>
<dbReference type="Gene3D" id="2.60.120.10">
    <property type="entry name" value="Jelly Rolls"/>
    <property type="match status" value="1"/>
</dbReference>
<evidence type="ECO:0000256" key="2">
    <source>
        <dbReference type="ARBA" id="ARBA00022448"/>
    </source>
</evidence>
<evidence type="ECO:0000313" key="11">
    <source>
        <dbReference type="Proteomes" id="UP000789595"/>
    </source>
</evidence>
<keyword evidence="4 8" id="KW-1133">Transmembrane helix</keyword>
<keyword evidence="3 8" id="KW-0812">Transmembrane</keyword>
<evidence type="ECO:0000256" key="7">
    <source>
        <dbReference type="SAM" id="MobiDB-lite"/>
    </source>
</evidence>
<dbReference type="OrthoDB" id="426293at2759"/>
<evidence type="ECO:0000313" key="10">
    <source>
        <dbReference type="EMBL" id="CAH0370267.1"/>
    </source>
</evidence>
<comment type="caution">
    <text evidence="10">The sequence shown here is derived from an EMBL/GenBank/DDBJ whole genome shotgun (WGS) entry which is preliminary data.</text>
</comment>
<dbReference type="GO" id="GO:0042391">
    <property type="term" value="P:regulation of membrane potential"/>
    <property type="evidence" value="ECO:0007669"/>
    <property type="project" value="TreeGrafter"/>
</dbReference>
<dbReference type="InterPro" id="IPR000595">
    <property type="entry name" value="cNMP-bd_dom"/>
</dbReference>
<dbReference type="PANTHER" id="PTHR10217:SF435">
    <property type="entry name" value="POTASSIUM VOLTAGE-GATED CHANNEL PROTEIN EAG"/>
    <property type="match status" value="1"/>
</dbReference>
<keyword evidence="6 8" id="KW-0472">Membrane</keyword>
<evidence type="ECO:0000256" key="6">
    <source>
        <dbReference type="ARBA" id="ARBA00023136"/>
    </source>
</evidence>
<evidence type="ECO:0000256" key="4">
    <source>
        <dbReference type="ARBA" id="ARBA00022989"/>
    </source>
</evidence>
<evidence type="ECO:0000259" key="9">
    <source>
        <dbReference type="PROSITE" id="PS50042"/>
    </source>
</evidence>
<feature type="transmembrane region" description="Helical" evidence="8">
    <location>
        <begin position="361"/>
        <end position="381"/>
    </location>
</feature>
<dbReference type="Gene3D" id="1.10.287.630">
    <property type="entry name" value="Helix hairpin bin"/>
    <property type="match status" value="1"/>
</dbReference>
<accession>A0A8J2WVP7</accession>
<feature type="transmembrane region" description="Helical" evidence="8">
    <location>
        <begin position="149"/>
        <end position="170"/>
    </location>
</feature>
<feature type="transmembrane region" description="Helical" evidence="8">
    <location>
        <begin position="283"/>
        <end position="304"/>
    </location>
</feature>
<dbReference type="SUPFAM" id="SSF81324">
    <property type="entry name" value="Voltage-gated potassium channels"/>
    <property type="match status" value="1"/>
</dbReference>
<keyword evidence="11" id="KW-1185">Reference proteome</keyword>
<reference evidence="10" key="1">
    <citation type="submission" date="2021-11" db="EMBL/GenBank/DDBJ databases">
        <authorList>
            <consortium name="Genoscope - CEA"/>
            <person name="William W."/>
        </authorList>
    </citation>
    <scope>NUCLEOTIDE SEQUENCE</scope>
</reference>
<evidence type="ECO:0000256" key="1">
    <source>
        <dbReference type="ARBA" id="ARBA00004141"/>
    </source>
</evidence>
<dbReference type="Proteomes" id="UP000789595">
    <property type="component" value="Unassembled WGS sequence"/>
</dbReference>
<feature type="compositionally biased region" description="Polar residues" evidence="7">
    <location>
        <begin position="57"/>
        <end position="72"/>
    </location>
</feature>
<dbReference type="InterPro" id="IPR005821">
    <property type="entry name" value="Ion_trans_dom"/>
</dbReference>
<feature type="compositionally biased region" description="Basic and acidic residues" evidence="7">
    <location>
        <begin position="31"/>
        <end position="41"/>
    </location>
</feature>
<dbReference type="InterPro" id="IPR050818">
    <property type="entry name" value="KCNH_animal-type"/>
</dbReference>
<keyword evidence="5" id="KW-0406">Ion transport</keyword>
<feature type="domain" description="Cyclic nucleotide-binding" evidence="9">
    <location>
        <begin position="570"/>
        <end position="679"/>
    </location>
</feature>
<dbReference type="InterPro" id="IPR014710">
    <property type="entry name" value="RmlC-like_jellyroll"/>
</dbReference>
<dbReference type="AlphaFoldDB" id="A0A8J2WVP7"/>
<dbReference type="InterPro" id="IPR018490">
    <property type="entry name" value="cNMP-bd_dom_sf"/>
</dbReference>
<dbReference type="PROSITE" id="PS50042">
    <property type="entry name" value="CNMP_BINDING_3"/>
    <property type="match status" value="1"/>
</dbReference>
<keyword evidence="2" id="KW-0813">Transport</keyword>
<feature type="region of interest" description="Disordered" evidence="7">
    <location>
        <begin position="25"/>
        <end position="74"/>
    </location>
</feature>
<name>A0A8J2WVP7_9STRA</name>
<dbReference type="GO" id="GO:0005886">
    <property type="term" value="C:plasma membrane"/>
    <property type="evidence" value="ECO:0007669"/>
    <property type="project" value="TreeGrafter"/>
</dbReference>
<dbReference type="Gene3D" id="1.10.287.70">
    <property type="match status" value="1"/>
</dbReference>
<dbReference type="GO" id="GO:0005249">
    <property type="term" value="F:voltage-gated potassium channel activity"/>
    <property type="evidence" value="ECO:0007669"/>
    <property type="project" value="TreeGrafter"/>
</dbReference>
<dbReference type="Pfam" id="PF00520">
    <property type="entry name" value="Ion_trans"/>
    <property type="match status" value="1"/>
</dbReference>
<organism evidence="10 11">
    <name type="scientific">Pelagomonas calceolata</name>
    <dbReference type="NCBI Taxonomy" id="35677"/>
    <lineage>
        <taxon>Eukaryota</taxon>
        <taxon>Sar</taxon>
        <taxon>Stramenopiles</taxon>
        <taxon>Ochrophyta</taxon>
        <taxon>Pelagophyceae</taxon>
        <taxon>Pelagomonadales</taxon>
        <taxon>Pelagomonadaceae</taxon>
        <taxon>Pelagomonas</taxon>
    </lineage>
</organism>